<dbReference type="InterPro" id="IPR053710">
    <property type="entry name" value="Arylamine_NAT_domain_sf"/>
</dbReference>
<evidence type="ECO:0008006" key="3">
    <source>
        <dbReference type="Google" id="ProtNLM"/>
    </source>
</evidence>
<protein>
    <recommendedName>
        <fullName evidence="3">Arylamine N-acetyltransferase</fullName>
    </recommendedName>
</protein>
<dbReference type="Gene3D" id="3.30.2140.20">
    <property type="match status" value="1"/>
</dbReference>
<gene>
    <name evidence="2" type="ORF">SDC9_148930</name>
</gene>
<accession>A0A645EKS0</accession>
<reference evidence="2" key="1">
    <citation type="submission" date="2019-08" db="EMBL/GenBank/DDBJ databases">
        <authorList>
            <person name="Kucharzyk K."/>
            <person name="Murdoch R.W."/>
            <person name="Higgins S."/>
            <person name="Loffler F."/>
        </authorList>
    </citation>
    <scope>NUCLEOTIDE SEQUENCE</scope>
</reference>
<dbReference type="EMBL" id="VSSQ01047714">
    <property type="protein sequence ID" value="MPN01719.1"/>
    <property type="molecule type" value="Genomic_DNA"/>
</dbReference>
<dbReference type="AlphaFoldDB" id="A0A645EKS0"/>
<comment type="caution">
    <text evidence="2">The sequence shown here is derived from an EMBL/GenBank/DDBJ whole genome shotgun (WGS) entry which is preliminary data.</text>
</comment>
<evidence type="ECO:0000256" key="1">
    <source>
        <dbReference type="ARBA" id="ARBA00006547"/>
    </source>
</evidence>
<dbReference type="GO" id="GO:0016407">
    <property type="term" value="F:acetyltransferase activity"/>
    <property type="evidence" value="ECO:0007669"/>
    <property type="project" value="InterPro"/>
</dbReference>
<sequence length="122" mass="14630">MVPNLIQENYINSYKINKLENDKYQLIKIVDNEETILYTFTTEEKNLSDFEMRCKYFETTPNTYFTNNPFSAMEREDGKIFITNKKLTITKGDKIETKDIKSKEEFYCYLEELFKIKLSVEV</sequence>
<dbReference type="SUPFAM" id="SSF54001">
    <property type="entry name" value="Cysteine proteinases"/>
    <property type="match status" value="1"/>
</dbReference>
<name>A0A645EKS0_9ZZZZ</name>
<organism evidence="2">
    <name type="scientific">bioreactor metagenome</name>
    <dbReference type="NCBI Taxonomy" id="1076179"/>
    <lineage>
        <taxon>unclassified sequences</taxon>
        <taxon>metagenomes</taxon>
        <taxon>ecological metagenomes</taxon>
    </lineage>
</organism>
<proteinExistence type="inferred from homology"/>
<evidence type="ECO:0000313" key="2">
    <source>
        <dbReference type="EMBL" id="MPN01719.1"/>
    </source>
</evidence>
<dbReference type="Pfam" id="PF00797">
    <property type="entry name" value="Acetyltransf_2"/>
    <property type="match status" value="1"/>
</dbReference>
<comment type="similarity">
    <text evidence="1">Belongs to the arylamine N-acetyltransferase family.</text>
</comment>
<dbReference type="InterPro" id="IPR001447">
    <property type="entry name" value="Arylamine_N-AcTrfase"/>
</dbReference>
<dbReference type="InterPro" id="IPR038765">
    <property type="entry name" value="Papain-like_cys_pep_sf"/>
</dbReference>